<dbReference type="Pfam" id="PF01987">
    <property type="entry name" value="AIM24"/>
    <property type="match status" value="1"/>
</dbReference>
<dbReference type="AlphaFoldDB" id="A0A2S7U2G5"/>
<name>A0A2S7U2G5_9BACT</name>
<dbReference type="OrthoDB" id="8707822at2"/>
<dbReference type="PANTHER" id="PTHR38074">
    <property type="entry name" value="ALTERED INHERITANCE OF MITOCHONDRIA PROTEIN 24, MITOCHONDRIAL"/>
    <property type="match status" value="1"/>
</dbReference>
<reference evidence="1 2" key="1">
    <citation type="submission" date="2016-12" db="EMBL/GenBank/DDBJ databases">
        <title>Study of bacterial adaptation to deep sea.</title>
        <authorList>
            <person name="Song J."/>
            <person name="Yoshizawa S."/>
            <person name="Kogure K."/>
        </authorList>
    </citation>
    <scope>NUCLEOTIDE SEQUENCE [LARGE SCALE GENOMIC DNA]</scope>
    <source>
        <strain evidence="1 2">SAORIC-165</strain>
    </source>
</reference>
<evidence type="ECO:0000313" key="2">
    <source>
        <dbReference type="Proteomes" id="UP000239907"/>
    </source>
</evidence>
<proteinExistence type="predicted"/>
<evidence type="ECO:0000313" key="1">
    <source>
        <dbReference type="EMBL" id="PQJ29179.1"/>
    </source>
</evidence>
<dbReference type="InterPro" id="IPR002838">
    <property type="entry name" value="AIM24"/>
</dbReference>
<comment type="caution">
    <text evidence="1">The sequence shown here is derived from an EMBL/GenBank/DDBJ whole genome shotgun (WGS) entry which is preliminary data.</text>
</comment>
<protein>
    <recommendedName>
        <fullName evidence="3">AIM24 family protein</fullName>
    </recommendedName>
</protein>
<dbReference type="InterPro" id="IPR016031">
    <property type="entry name" value="Trp_RNA-bd_attenuator-like_dom"/>
</dbReference>
<sequence>MTQPPTLNEPSRRYSIAEFVEATEQQDRGHGVFELETPRMLEVNLNGRMHTKLGSMVSYRGEVKFTREGILDQGVGSLLKKAISGEGMRLTYADGQGKVYLADAGKKISILNLDNEGIVVNGNDVLAFEPTLNHKISMMRKVAGMMAGGLFNVAFNGSGLLAITSHYEPVTLRVTPGCPVFTDPNATVAWSAGLSPNIKTDVSLKTFFGRASGESLQMIFEGEGFVVIQPYKEIYLNQKG</sequence>
<keyword evidence="2" id="KW-1185">Reference proteome</keyword>
<dbReference type="EMBL" id="MQWA01000001">
    <property type="protein sequence ID" value="PQJ29179.1"/>
    <property type="molecule type" value="Genomic_DNA"/>
</dbReference>
<gene>
    <name evidence="1" type="ORF">BSZ32_12215</name>
</gene>
<dbReference type="RefSeq" id="WP_105043671.1">
    <property type="nucleotide sequence ID" value="NZ_MQWA01000001.1"/>
</dbReference>
<dbReference type="PANTHER" id="PTHR38074:SF1">
    <property type="entry name" value="ALTERED INHERITANCE OF MITOCHONDRIA PROTEIN 24, MITOCHONDRIAL"/>
    <property type="match status" value="1"/>
</dbReference>
<dbReference type="InterPro" id="IPR036983">
    <property type="entry name" value="AIM24_sf"/>
</dbReference>
<organism evidence="1 2">
    <name type="scientific">Rubritalea profundi</name>
    <dbReference type="NCBI Taxonomy" id="1658618"/>
    <lineage>
        <taxon>Bacteria</taxon>
        <taxon>Pseudomonadati</taxon>
        <taxon>Verrucomicrobiota</taxon>
        <taxon>Verrucomicrobiia</taxon>
        <taxon>Verrucomicrobiales</taxon>
        <taxon>Rubritaleaceae</taxon>
        <taxon>Rubritalea</taxon>
    </lineage>
</organism>
<dbReference type="Gene3D" id="3.60.160.10">
    <property type="entry name" value="Mitochondrial biogenesis AIM24"/>
    <property type="match status" value="1"/>
</dbReference>
<evidence type="ECO:0008006" key="3">
    <source>
        <dbReference type="Google" id="ProtNLM"/>
    </source>
</evidence>
<accession>A0A2S7U2G5</accession>
<dbReference type="SUPFAM" id="SSF51219">
    <property type="entry name" value="TRAP-like"/>
    <property type="match status" value="1"/>
</dbReference>
<dbReference type="Proteomes" id="UP000239907">
    <property type="component" value="Unassembled WGS sequence"/>
</dbReference>